<reference evidence="12" key="1">
    <citation type="submission" date="2020-06" db="EMBL/GenBank/DDBJ databases">
        <authorList>
            <person name="Li T."/>
            <person name="Hu X."/>
            <person name="Zhang T."/>
            <person name="Song X."/>
            <person name="Zhang H."/>
            <person name="Dai N."/>
            <person name="Sheng W."/>
            <person name="Hou X."/>
            <person name="Wei L."/>
        </authorList>
    </citation>
    <scope>NUCLEOTIDE SEQUENCE</scope>
    <source>
        <strain evidence="12">K16</strain>
        <tissue evidence="12">Leaf</tissue>
    </source>
</reference>
<name>A0AAE1X148_9LAMI</name>
<dbReference type="FunFam" id="2.60.40.420:FF:000010">
    <property type="entry name" value="Early nodulin-like protein 1"/>
    <property type="match status" value="1"/>
</dbReference>
<comment type="subcellular location">
    <subcellularLocation>
        <location evidence="1">Cell membrane</location>
        <topology evidence="1">Lipid-anchor</topology>
        <topology evidence="1">GPI-anchor</topology>
    </subcellularLocation>
</comment>
<evidence type="ECO:0000256" key="2">
    <source>
        <dbReference type="ARBA" id="ARBA00022475"/>
    </source>
</evidence>
<dbReference type="PANTHER" id="PTHR33021:SF289">
    <property type="entry name" value="EARLY NODULIN-LIKE PROTEIN 5-RELATED"/>
    <property type="match status" value="1"/>
</dbReference>
<keyword evidence="3" id="KW-0336">GPI-anchor</keyword>
<organism evidence="12 13">
    <name type="scientific">Sesamum angolense</name>
    <dbReference type="NCBI Taxonomy" id="2727404"/>
    <lineage>
        <taxon>Eukaryota</taxon>
        <taxon>Viridiplantae</taxon>
        <taxon>Streptophyta</taxon>
        <taxon>Embryophyta</taxon>
        <taxon>Tracheophyta</taxon>
        <taxon>Spermatophyta</taxon>
        <taxon>Magnoliopsida</taxon>
        <taxon>eudicotyledons</taxon>
        <taxon>Gunneridae</taxon>
        <taxon>Pentapetalae</taxon>
        <taxon>asterids</taxon>
        <taxon>lamiids</taxon>
        <taxon>Lamiales</taxon>
        <taxon>Pedaliaceae</taxon>
        <taxon>Sesamum</taxon>
    </lineage>
</organism>
<proteinExistence type="inferred from homology"/>
<evidence type="ECO:0000256" key="1">
    <source>
        <dbReference type="ARBA" id="ARBA00004609"/>
    </source>
</evidence>
<keyword evidence="5" id="KW-0472">Membrane</keyword>
<dbReference type="InterPro" id="IPR003245">
    <property type="entry name" value="Phytocyanin_dom"/>
</dbReference>
<dbReference type="InterPro" id="IPR039391">
    <property type="entry name" value="Phytocyanin-like"/>
</dbReference>
<dbReference type="Proteomes" id="UP001289374">
    <property type="component" value="Unassembled WGS sequence"/>
</dbReference>
<dbReference type="SUPFAM" id="SSF49503">
    <property type="entry name" value="Cupredoxins"/>
    <property type="match status" value="1"/>
</dbReference>
<keyword evidence="2" id="KW-1003">Cell membrane</keyword>
<dbReference type="InterPro" id="IPR041846">
    <property type="entry name" value="ENL_dom"/>
</dbReference>
<evidence type="ECO:0000256" key="8">
    <source>
        <dbReference type="ARBA" id="ARBA00023288"/>
    </source>
</evidence>
<feature type="domain" description="Phytocyanin" evidence="11">
    <location>
        <begin position="37"/>
        <end position="139"/>
    </location>
</feature>
<keyword evidence="6" id="KW-1015">Disulfide bond</keyword>
<accession>A0AAE1X148</accession>
<keyword evidence="13" id="KW-1185">Reference proteome</keyword>
<dbReference type="CDD" id="cd11019">
    <property type="entry name" value="OsENODL1_like"/>
    <property type="match status" value="1"/>
</dbReference>
<evidence type="ECO:0000256" key="10">
    <source>
        <dbReference type="SAM" id="SignalP"/>
    </source>
</evidence>
<comment type="similarity">
    <text evidence="9">Belongs to the early nodulin-like (ENODL) family.</text>
</comment>
<dbReference type="InterPro" id="IPR008972">
    <property type="entry name" value="Cupredoxin"/>
</dbReference>
<dbReference type="Pfam" id="PF02298">
    <property type="entry name" value="Cu_bind_like"/>
    <property type="match status" value="1"/>
</dbReference>
<comment type="caution">
    <text evidence="12">The sequence shown here is derived from an EMBL/GenBank/DDBJ whole genome shotgun (WGS) entry which is preliminary data.</text>
</comment>
<evidence type="ECO:0000256" key="7">
    <source>
        <dbReference type="ARBA" id="ARBA00023180"/>
    </source>
</evidence>
<dbReference type="Gene3D" id="2.60.40.420">
    <property type="entry name" value="Cupredoxins - blue copper proteins"/>
    <property type="match status" value="1"/>
</dbReference>
<feature type="signal peptide" evidence="10">
    <location>
        <begin position="1"/>
        <end position="36"/>
    </location>
</feature>
<keyword evidence="4 10" id="KW-0732">Signal</keyword>
<evidence type="ECO:0000256" key="6">
    <source>
        <dbReference type="ARBA" id="ARBA00023157"/>
    </source>
</evidence>
<dbReference type="PANTHER" id="PTHR33021">
    <property type="entry name" value="BLUE COPPER PROTEIN"/>
    <property type="match status" value="1"/>
</dbReference>
<keyword evidence="7" id="KW-0325">Glycoprotein</keyword>
<dbReference type="EMBL" id="JACGWL010000004">
    <property type="protein sequence ID" value="KAK4403404.1"/>
    <property type="molecule type" value="Genomic_DNA"/>
</dbReference>
<evidence type="ECO:0000256" key="4">
    <source>
        <dbReference type="ARBA" id="ARBA00022729"/>
    </source>
</evidence>
<dbReference type="GO" id="GO:0009055">
    <property type="term" value="F:electron transfer activity"/>
    <property type="evidence" value="ECO:0007669"/>
    <property type="project" value="InterPro"/>
</dbReference>
<dbReference type="GO" id="GO:0098552">
    <property type="term" value="C:side of membrane"/>
    <property type="evidence" value="ECO:0007669"/>
    <property type="project" value="UniProtKB-KW"/>
</dbReference>
<evidence type="ECO:0000313" key="13">
    <source>
        <dbReference type="Proteomes" id="UP001289374"/>
    </source>
</evidence>
<evidence type="ECO:0000256" key="9">
    <source>
        <dbReference type="ARBA" id="ARBA00035011"/>
    </source>
</evidence>
<reference evidence="12" key="2">
    <citation type="journal article" date="2024" name="Plant">
        <title>Genomic evolution and insights into agronomic trait innovations of Sesamum species.</title>
        <authorList>
            <person name="Miao H."/>
            <person name="Wang L."/>
            <person name="Qu L."/>
            <person name="Liu H."/>
            <person name="Sun Y."/>
            <person name="Le M."/>
            <person name="Wang Q."/>
            <person name="Wei S."/>
            <person name="Zheng Y."/>
            <person name="Lin W."/>
            <person name="Duan Y."/>
            <person name="Cao H."/>
            <person name="Xiong S."/>
            <person name="Wang X."/>
            <person name="Wei L."/>
            <person name="Li C."/>
            <person name="Ma Q."/>
            <person name="Ju M."/>
            <person name="Zhao R."/>
            <person name="Li G."/>
            <person name="Mu C."/>
            <person name="Tian Q."/>
            <person name="Mei H."/>
            <person name="Zhang T."/>
            <person name="Gao T."/>
            <person name="Zhang H."/>
        </authorList>
    </citation>
    <scope>NUCLEOTIDE SEQUENCE</scope>
    <source>
        <strain evidence="12">K16</strain>
    </source>
</reference>
<evidence type="ECO:0000259" key="11">
    <source>
        <dbReference type="PROSITE" id="PS51485"/>
    </source>
</evidence>
<keyword evidence="8" id="KW-0449">Lipoprotein</keyword>
<dbReference type="PROSITE" id="PS51485">
    <property type="entry name" value="PHYTOCYANIN"/>
    <property type="match status" value="1"/>
</dbReference>
<feature type="chain" id="PRO_5041918160" evidence="10">
    <location>
        <begin position="37"/>
        <end position="182"/>
    </location>
</feature>
<evidence type="ECO:0000313" key="12">
    <source>
        <dbReference type="EMBL" id="KAK4403404.1"/>
    </source>
</evidence>
<dbReference type="GO" id="GO:0005886">
    <property type="term" value="C:plasma membrane"/>
    <property type="evidence" value="ECO:0007669"/>
    <property type="project" value="UniProtKB-SubCell"/>
</dbReference>
<protein>
    <submittedName>
        <fullName evidence="12">Early nodulin-like protein 1</fullName>
    </submittedName>
</protein>
<sequence length="182" mass="19965">MASGFITITQLKKHCSSLALIIVLILAVMRLRAVECVELDVGGPYGWATPPAKNDQMYNDWASKNRFQVNDTLRFTYKKDSVMTVTEEEYERCRSSHPVFFSNNGDTVLKLDRPGLFYFISGVSGHCQRGLKMVVKFWHGPPPQAAADPSPTSAAAFAAPASIVKTVFILLSSLLGVILPVG</sequence>
<gene>
    <name evidence="12" type="ORF">Sango_0709000</name>
</gene>
<evidence type="ECO:0000256" key="3">
    <source>
        <dbReference type="ARBA" id="ARBA00022622"/>
    </source>
</evidence>
<evidence type="ECO:0000256" key="5">
    <source>
        <dbReference type="ARBA" id="ARBA00023136"/>
    </source>
</evidence>
<dbReference type="AlphaFoldDB" id="A0AAE1X148"/>